<dbReference type="EMBL" id="UASO01000012">
    <property type="protein sequence ID" value="SQC88421.1"/>
    <property type="molecule type" value="Genomic_DNA"/>
</dbReference>
<name>A0A2X3IXB2_KLEPN</name>
<evidence type="ECO:0000313" key="2">
    <source>
        <dbReference type="EMBL" id="SQC88421.1"/>
    </source>
</evidence>
<accession>A0A2X3IXB2</accession>
<dbReference type="Proteomes" id="UP000250675">
    <property type="component" value="Unassembled WGS sequence"/>
</dbReference>
<organism evidence="2 3">
    <name type="scientific">Klebsiella pneumoniae</name>
    <dbReference type="NCBI Taxonomy" id="573"/>
    <lineage>
        <taxon>Bacteria</taxon>
        <taxon>Pseudomonadati</taxon>
        <taxon>Pseudomonadota</taxon>
        <taxon>Gammaproteobacteria</taxon>
        <taxon>Enterobacterales</taxon>
        <taxon>Enterobacteriaceae</taxon>
        <taxon>Klebsiella/Raoultella group</taxon>
        <taxon>Klebsiella</taxon>
        <taxon>Klebsiella pneumoniae complex</taxon>
    </lineage>
</organism>
<gene>
    <name evidence="2" type="primary">ftsK_3</name>
    <name evidence="2" type="ORF">NCTC9645_06569</name>
</gene>
<evidence type="ECO:0000256" key="1">
    <source>
        <dbReference type="SAM" id="MobiDB-lite"/>
    </source>
</evidence>
<feature type="region of interest" description="Disordered" evidence="1">
    <location>
        <begin position="1"/>
        <end position="51"/>
    </location>
</feature>
<sequence>MKEGIGPKLPRPNRVRVPTRRELASYGIKLPSQREAEQRARQAERDPHYDDELLSDEKRMLWSRMNWLASFAATQQQRYGHRWEDDNATDDDEADAAAEAELARQFAATQQQRVRYRAAAGRQPVLAGRL</sequence>
<proteinExistence type="predicted"/>
<evidence type="ECO:0000313" key="3">
    <source>
        <dbReference type="Proteomes" id="UP000250675"/>
    </source>
</evidence>
<reference evidence="2 3" key="1">
    <citation type="submission" date="2018-06" db="EMBL/GenBank/DDBJ databases">
        <authorList>
            <consortium name="Pathogen Informatics"/>
            <person name="Doyle S."/>
        </authorList>
    </citation>
    <scope>NUCLEOTIDE SEQUENCE [LARGE SCALE GENOMIC DNA]</scope>
    <source>
        <strain evidence="2 3">NCTC9645</strain>
    </source>
</reference>
<dbReference type="AlphaFoldDB" id="A0A2X3IXB2"/>
<feature type="compositionally biased region" description="Basic and acidic residues" evidence="1">
    <location>
        <begin position="32"/>
        <end position="51"/>
    </location>
</feature>
<protein>
    <submittedName>
        <fullName evidence="2">DNA translocase FtsK</fullName>
    </submittedName>
</protein>